<dbReference type="AlphaFoldDB" id="A0A4Q0NU34"/>
<evidence type="ECO:0000313" key="1">
    <source>
        <dbReference type="EMBL" id="RXG14740.1"/>
    </source>
</evidence>
<dbReference type="Proteomes" id="UP000289859">
    <property type="component" value="Unassembled WGS sequence"/>
</dbReference>
<sequence length="251" mass="28109">MRAIKYLIPVFLLYLISCSEKGDQYVELRLGDFLVENSAVSMKLISDGATEKYSLNYSDLTSYYKIKPGVYQIQVVVHEKVILEKKIGFAAGGKFTLFIYGLLSENQVVNQTTTSSQLHSIVSGAEARTANGYLPQMRLLDDHYEGGKTTAQMRWVNLVPFEKSFTAEASLDSDINFGTTAYGNDHASQKFDIGTYSVIWRSKSSPIKRLEMSQALDKQTLYTFFLIPEIQGKTGDLKVVTGESSKTNKEE</sequence>
<gene>
    <name evidence="1" type="ORF">DSM02_3511</name>
</gene>
<evidence type="ECO:0000313" key="2">
    <source>
        <dbReference type="Proteomes" id="UP000289859"/>
    </source>
</evidence>
<organism evidence="1 2">
    <name type="scientific">Leeuwenhoekiella polynyae</name>
    <dbReference type="NCBI Taxonomy" id="1550906"/>
    <lineage>
        <taxon>Bacteria</taxon>
        <taxon>Pseudomonadati</taxon>
        <taxon>Bacteroidota</taxon>
        <taxon>Flavobacteriia</taxon>
        <taxon>Flavobacteriales</taxon>
        <taxon>Flavobacteriaceae</taxon>
        <taxon>Leeuwenhoekiella</taxon>
    </lineage>
</organism>
<keyword evidence="2" id="KW-1185">Reference proteome</keyword>
<evidence type="ECO:0008006" key="3">
    <source>
        <dbReference type="Google" id="ProtNLM"/>
    </source>
</evidence>
<proteinExistence type="predicted"/>
<accession>A0A4Q0NU34</accession>
<protein>
    <recommendedName>
        <fullName evidence="3">DUF4397 domain-containing protein</fullName>
    </recommendedName>
</protein>
<reference evidence="1 2" key="1">
    <citation type="submission" date="2018-07" db="EMBL/GenBank/DDBJ databases">
        <title>Leeuwenhoekiella genomics.</title>
        <authorList>
            <person name="Tahon G."/>
            <person name="Willems A."/>
        </authorList>
    </citation>
    <scope>NUCLEOTIDE SEQUENCE [LARGE SCALE GENOMIC DNA]</scope>
    <source>
        <strain evidence="1 2">LMG 29608</strain>
    </source>
</reference>
<name>A0A4Q0NU34_9FLAO</name>
<dbReference type="OrthoDB" id="1447417at2"/>
<comment type="caution">
    <text evidence="1">The sequence shown here is derived from an EMBL/GenBank/DDBJ whole genome shotgun (WGS) entry which is preliminary data.</text>
</comment>
<dbReference type="EMBL" id="QOVK01000022">
    <property type="protein sequence ID" value="RXG14740.1"/>
    <property type="molecule type" value="Genomic_DNA"/>
</dbReference>
<dbReference type="RefSeq" id="WP_128766766.1">
    <property type="nucleotide sequence ID" value="NZ_JBHUOO010000018.1"/>
</dbReference>